<dbReference type="EMBL" id="BARS01025267">
    <property type="protein sequence ID" value="GAG02187.1"/>
    <property type="molecule type" value="Genomic_DNA"/>
</dbReference>
<comment type="caution">
    <text evidence="2">The sequence shown here is derived from an EMBL/GenBank/DDBJ whole genome shotgun (WGS) entry which is preliminary data.</text>
</comment>
<evidence type="ECO:0000313" key="2">
    <source>
        <dbReference type="EMBL" id="GAG02187.1"/>
    </source>
</evidence>
<organism evidence="2">
    <name type="scientific">marine sediment metagenome</name>
    <dbReference type="NCBI Taxonomy" id="412755"/>
    <lineage>
        <taxon>unclassified sequences</taxon>
        <taxon>metagenomes</taxon>
        <taxon>ecological metagenomes</taxon>
    </lineage>
</organism>
<feature type="region of interest" description="Disordered" evidence="1">
    <location>
        <begin position="1"/>
        <end position="30"/>
    </location>
</feature>
<accession>X0USI1</accession>
<dbReference type="AlphaFoldDB" id="X0USI1"/>
<gene>
    <name evidence="2" type="ORF">S01H1_39957</name>
</gene>
<proteinExistence type="predicted"/>
<feature type="non-terminal residue" evidence="2">
    <location>
        <position position="1"/>
    </location>
</feature>
<reference evidence="2" key="1">
    <citation type="journal article" date="2014" name="Front. Microbiol.">
        <title>High frequency of phylogenetically diverse reductive dehalogenase-homologous genes in deep subseafloor sedimentary metagenomes.</title>
        <authorList>
            <person name="Kawai M."/>
            <person name="Futagami T."/>
            <person name="Toyoda A."/>
            <person name="Takaki Y."/>
            <person name="Nishi S."/>
            <person name="Hori S."/>
            <person name="Arai W."/>
            <person name="Tsubouchi T."/>
            <person name="Morono Y."/>
            <person name="Uchiyama I."/>
            <person name="Ito T."/>
            <person name="Fujiyama A."/>
            <person name="Inagaki F."/>
            <person name="Takami H."/>
        </authorList>
    </citation>
    <scope>NUCLEOTIDE SEQUENCE</scope>
    <source>
        <strain evidence="2">Expedition CK06-06</strain>
    </source>
</reference>
<protein>
    <submittedName>
        <fullName evidence="2">Uncharacterized protein</fullName>
    </submittedName>
</protein>
<evidence type="ECO:0000256" key="1">
    <source>
        <dbReference type="SAM" id="MobiDB-lite"/>
    </source>
</evidence>
<sequence length="93" mass="10515">TYKMRVGRGPGRPDLVSARPCKKDKHGNRIYTDSDEKPTLITFDEHCRISDLPFWLRIGHLKEYTPPVVKVAPPVVPPVAKTRKEAKPRGGIK</sequence>
<name>X0USI1_9ZZZZ</name>